<reference evidence="1" key="1">
    <citation type="submission" date="2019-08" db="EMBL/GenBank/DDBJ databases">
        <authorList>
            <person name="Kucharzyk K."/>
            <person name="Murdoch R.W."/>
            <person name="Higgins S."/>
            <person name="Loffler F."/>
        </authorList>
    </citation>
    <scope>NUCLEOTIDE SEQUENCE</scope>
</reference>
<evidence type="ECO:0000313" key="1">
    <source>
        <dbReference type="EMBL" id="MPN03054.1"/>
    </source>
</evidence>
<gene>
    <name evidence="1" type="ORF">SDC9_150277</name>
</gene>
<dbReference type="EMBL" id="VSSQ01048999">
    <property type="protein sequence ID" value="MPN03054.1"/>
    <property type="molecule type" value="Genomic_DNA"/>
</dbReference>
<name>A0A645ER25_9ZZZZ</name>
<sequence length="83" mass="9436">MVYPEIHRRPQVIKKVFLGLVGQGGHKINADIGKARFSGLQNGFFRLIRGMYPAQYIQFLLQKGLNPDANPRESRLFEPPEGL</sequence>
<organism evidence="1">
    <name type="scientific">bioreactor metagenome</name>
    <dbReference type="NCBI Taxonomy" id="1076179"/>
    <lineage>
        <taxon>unclassified sequences</taxon>
        <taxon>metagenomes</taxon>
        <taxon>ecological metagenomes</taxon>
    </lineage>
</organism>
<protein>
    <submittedName>
        <fullName evidence="1">Uncharacterized protein</fullName>
    </submittedName>
</protein>
<comment type="caution">
    <text evidence="1">The sequence shown here is derived from an EMBL/GenBank/DDBJ whole genome shotgun (WGS) entry which is preliminary data.</text>
</comment>
<proteinExistence type="predicted"/>
<accession>A0A645ER25</accession>
<dbReference type="AlphaFoldDB" id="A0A645ER25"/>